<dbReference type="AlphaFoldDB" id="A0AAV4W853"/>
<evidence type="ECO:0000313" key="1">
    <source>
        <dbReference type="EMBL" id="GIY78922.1"/>
    </source>
</evidence>
<dbReference type="Proteomes" id="UP001054837">
    <property type="component" value="Unassembled WGS sequence"/>
</dbReference>
<organism evidence="1 2">
    <name type="scientific">Caerostris darwini</name>
    <dbReference type="NCBI Taxonomy" id="1538125"/>
    <lineage>
        <taxon>Eukaryota</taxon>
        <taxon>Metazoa</taxon>
        <taxon>Ecdysozoa</taxon>
        <taxon>Arthropoda</taxon>
        <taxon>Chelicerata</taxon>
        <taxon>Arachnida</taxon>
        <taxon>Araneae</taxon>
        <taxon>Araneomorphae</taxon>
        <taxon>Entelegynae</taxon>
        <taxon>Araneoidea</taxon>
        <taxon>Araneidae</taxon>
        <taxon>Caerostris</taxon>
    </lineage>
</organism>
<keyword evidence="2" id="KW-1185">Reference proteome</keyword>
<accession>A0AAV4W853</accession>
<proteinExistence type="predicted"/>
<protein>
    <submittedName>
        <fullName evidence="1">Uncharacterized protein</fullName>
    </submittedName>
</protein>
<sequence length="250" mass="27724">MLPYSYHGPSRGSLVEESCVLDGSTCNSRISGVVLGFSPFCSQPPVLFRCFCYTLQRVSERSIPVSSLQQIQKKQRANEVIKTISTNNDSKFCTRLLKQGLPSEMLPYTYHGRCRGSLVEQSCLLDGFTCNSRISGVLLGSCWTGSLCVANRFLNRKGRGRDDDASVTRSTEAPNISIPFSSLQHIQKKQRAIKTISTNNGSKFCSRLLKQGFHPKRFPILNTAHAGAALWKRAASWMASLAAQESRESY</sequence>
<gene>
    <name evidence="1" type="ORF">CDAR_165721</name>
</gene>
<name>A0AAV4W853_9ARAC</name>
<evidence type="ECO:0000313" key="2">
    <source>
        <dbReference type="Proteomes" id="UP001054837"/>
    </source>
</evidence>
<dbReference type="EMBL" id="BPLQ01014291">
    <property type="protein sequence ID" value="GIY78922.1"/>
    <property type="molecule type" value="Genomic_DNA"/>
</dbReference>
<comment type="caution">
    <text evidence="1">The sequence shown here is derived from an EMBL/GenBank/DDBJ whole genome shotgun (WGS) entry which is preliminary data.</text>
</comment>
<reference evidence="1 2" key="1">
    <citation type="submission" date="2021-06" db="EMBL/GenBank/DDBJ databases">
        <title>Caerostris darwini draft genome.</title>
        <authorList>
            <person name="Kono N."/>
            <person name="Arakawa K."/>
        </authorList>
    </citation>
    <scope>NUCLEOTIDE SEQUENCE [LARGE SCALE GENOMIC DNA]</scope>
</reference>